<comment type="caution">
    <text evidence="2">The sequence shown here is derived from an EMBL/GenBank/DDBJ whole genome shotgun (WGS) entry which is preliminary data.</text>
</comment>
<organism evidence="2 3">
    <name type="scientific">Stachybotrys elegans</name>
    <dbReference type="NCBI Taxonomy" id="80388"/>
    <lineage>
        <taxon>Eukaryota</taxon>
        <taxon>Fungi</taxon>
        <taxon>Dikarya</taxon>
        <taxon>Ascomycota</taxon>
        <taxon>Pezizomycotina</taxon>
        <taxon>Sordariomycetes</taxon>
        <taxon>Hypocreomycetidae</taxon>
        <taxon>Hypocreales</taxon>
        <taxon>Stachybotryaceae</taxon>
        <taxon>Stachybotrys</taxon>
    </lineage>
</organism>
<feature type="non-terminal residue" evidence="2">
    <location>
        <position position="66"/>
    </location>
</feature>
<reference evidence="2" key="1">
    <citation type="journal article" date="2021" name="Nat. Commun.">
        <title>Genetic determinants of endophytism in the Arabidopsis root mycobiome.</title>
        <authorList>
            <person name="Mesny F."/>
            <person name="Miyauchi S."/>
            <person name="Thiergart T."/>
            <person name="Pickel B."/>
            <person name="Atanasova L."/>
            <person name="Karlsson M."/>
            <person name="Huettel B."/>
            <person name="Barry K.W."/>
            <person name="Haridas S."/>
            <person name="Chen C."/>
            <person name="Bauer D."/>
            <person name="Andreopoulos W."/>
            <person name="Pangilinan J."/>
            <person name="LaButti K."/>
            <person name="Riley R."/>
            <person name="Lipzen A."/>
            <person name="Clum A."/>
            <person name="Drula E."/>
            <person name="Henrissat B."/>
            <person name="Kohler A."/>
            <person name="Grigoriev I.V."/>
            <person name="Martin F.M."/>
            <person name="Hacquard S."/>
        </authorList>
    </citation>
    <scope>NUCLEOTIDE SEQUENCE</scope>
    <source>
        <strain evidence="2">MPI-CAGE-CH-0235</strain>
    </source>
</reference>
<dbReference type="Proteomes" id="UP000813444">
    <property type="component" value="Unassembled WGS sequence"/>
</dbReference>
<name>A0A8K0SJK7_9HYPO</name>
<dbReference type="EMBL" id="JAGPNK010000017">
    <property type="protein sequence ID" value="KAH7305863.1"/>
    <property type="molecule type" value="Genomic_DNA"/>
</dbReference>
<accession>A0A8K0SJK7</accession>
<protein>
    <recommendedName>
        <fullName evidence="4">Secreted peptide</fullName>
    </recommendedName>
</protein>
<sequence length="66" mass="7034">MSVSILLFFSFTYIALVSSLLTSPLGGTVIFCLYTSTIGPSGTGDVLRGFTFSLVFLSPNTLYADL</sequence>
<evidence type="ECO:0000313" key="3">
    <source>
        <dbReference type="Proteomes" id="UP000813444"/>
    </source>
</evidence>
<evidence type="ECO:0008006" key="4">
    <source>
        <dbReference type="Google" id="ProtNLM"/>
    </source>
</evidence>
<dbReference type="AlphaFoldDB" id="A0A8K0SJK7"/>
<gene>
    <name evidence="2" type="ORF">B0I35DRAFT_443402</name>
</gene>
<evidence type="ECO:0000313" key="2">
    <source>
        <dbReference type="EMBL" id="KAH7305863.1"/>
    </source>
</evidence>
<feature type="chain" id="PRO_5035427874" description="Secreted peptide" evidence="1">
    <location>
        <begin position="20"/>
        <end position="66"/>
    </location>
</feature>
<keyword evidence="3" id="KW-1185">Reference proteome</keyword>
<feature type="signal peptide" evidence="1">
    <location>
        <begin position="1"/>
        <end position="19"/>
    </location>
</feature>
<proteinExistence type="predicted"/>
<keyword evidence="1" id="KW-0732">Signal</keyword>
<evidence type="ECO:0000256" key="1">
    <source>
        <dbReference type="SAM" id="SignalP"/>
    </source>
</evidence>